<gene>
    <name evidence="3" type="ORF">AB1Y20_012901</name>
</gene>
<comment type="caution">
    <text evidence="3">The sequence shown here is derived from an EMBL/GenBank/DDBJ whole genome shotgun (WGS) entry which is preliminary data.</text>
</comment>
<protein>
    <recommendedName>
        <fullName evidence="2">GAF domain-containing protein</fullName>
    </recommendedName>
</protein>
<dbReference type="InterPro" id="IPR029016">
    <property type="entry name" value="GAF-like_dom_sf"/>
</dbReference>
<feature type="compositionally biased region" description="Pro residues" evidence="1">
    <location>
        <begin position="22"/>
        <end position="60"/>
    </location>
</feature>
<evidence type="ECO:0000259" key="2">
    <source>
        <dbReference type="SMART" id="SM00065"/>
    </source>
</evidence>
<dbReference type="Pfam" id="PF01590">
    <property type="entry name" value="GAF"/>
    <property type="match status" value="2"/>
</dbReference>
<dbReference type="Gene3D" id="3.30.450.40">
    <property type="match status" value="2"/>
</dbReference>
<sequence>MGEAVTFTNVLLTDLLLPRASPPPLLLPSPPPLLLPSPPPLLLPSPPPPSSLTNATPPPLTTTATLLPSPPPLFPTPHCHSSSPHHHRHPPPFTSPPPSLHLTATPPPLTVATPPPLATATHITAPPPFTSPPPHLPSPPPSAPSPPPCALASSLFLAMHSTFSFPPLPSSSPRKPPAAHTPSPRKSPRDRQFRPLDAASGASQPMAGVLLPGLPPHAASARPARLASFSMGPIESPGGQWFSCRRGGNTLPLPERLAHAGAALPLAGVLGCVRQLGGGLTRMAAAQLPTAAVLSHMCRVCAEATGAEAVALLTAQQLGGEARRAFLCERRFEEACAQLMEGAPLCQRLVSALQHELLAAAENRIALNLHGDGTPLHRKEAQAMNPPRPAGVDVGPVALREDARLPGIHLAEQQVAPLVSALVTPVGDPTTGSSIALLILVNSAASYFNLADELMAECVALHVGLVWRNHIERLRLVPPPGVTLHAPDEASERLRWAWQDISDAKAKLLARRAEEAPSLHDLPISAIEPFLLACRRILTCRVFELRQVLIEWANATLREFRWEAVQHVGPSVLATISTELEQSVNASALKAAEYYSQDSTHDCAREGKVPLKSRKSAPSISAALAASRAGHSHGEPPAPPLPILARIEQAIIYPSLESVLPLLSALPPLLAERRRALRKHLASTLALNKAYQLPSVSALLSKDGQPPALGVFLSKWEEDTAAQLVEEAQALTTEQMATLLKPTLHELAWQQANRMREEVGAALFGASQLLRQTMQQRCHQVMGWLEEGVQGRLSIRDDLCEEMEQGLPDLLCEVLAALVSIEPPTFPELGSDGGEATASPLEEDVINTLAAAAKELCGCFMTFIRATLDPLALQFGPVVAKTRTRMLQLREPFVDDVMSVLSACITHPEQVMATVCTLADAIESVQTAVLQVEGKQLVVAARAAQESVYAISPEELSILMRRVTRQESRKLRMACLLLRALTVHFSRCEQELMRDNQLMCLELARLLADDQLSHSQLEEAVLRRTTAWSTRCYSGILRSMTDNCGVEIAEFVVPVAAAALPSAADRTTQHLLKNLRLLRARGRACTHHMLVLESECLRLAASPQIHSTVQPLVKALLARIANELEPKIVATARTMQRARRAELGIEADGADEDGQPDAQLEVESLEEDLRGLVASVFSDVVINSLAPALIRSMLACTWRLRFQILNAAQTCFTEWLNAVRTRISRSFLPKVPGQERQLLKDLRTILDSTRVWIDEGRRSTKPIGKPLPLQDDLFVSVEQNIAHLTAELSGLKLEPSLNRAALGGALQSLTVELIISQSAALLPADDIEVTTEAEVMKYARSRPRGFNCVMEHMLLGLRPAPPLVPEISDVVAAAPVGLLSFEDGTPDEGFASAFEGAPSDDERRDERRGSARKTPASPQEDAEKSGRPHQRQTWQDWTAAPEKFNFAEEVPLLRAFVRLNNNLWEVCDVLQLFVEIAPQCFSQAVELSLFSLLSAAPPTYRVGGSDDLLQTLVTSESGMVDQRIIPYLSAPLPVRISLADGSKWQEELHGVTDRIVRTPAAAGDSVVAGSLSKEEQILVKAVALQMTVPVIGENAKPVAALVARTRDGSMSAAERERLAALAAFAGMAVERCMQKDASRAQLETAVQERALTWLPIASPPTAIYFDHLGSQEKHDLEMARKKTLETLTRKQELLGLLVEYSHQLVQQEKPVEALERLVWPLKELTGASMCTIFSAPLQGSALHKFSLTPEFSIIHNDFEPVINATLRSRQAAQQEEMNRTSKRMQAQGARASGRSSLHKAPLPRTFAGISEKLDLPVIVPPVLPPRTLAQQAYAHQKVINIADLRNTAKDSWDPTAEEDGAYTSISVLIFPVIYQGEVLGLVQLVNKQGRTTEPTPAEDEFADKGDKINAAPVKLTAQEFFFKRRVDEVNDGQPTTAGRTIADEAGLSAKHVVPFGDEEENMLRSLHGTLVLLMQQERQERAAVAVTPEIKGPPGANLRALGKLAALRKHKTEDKIEMRNVPMASLTSGPAVVDAVLAMSAELSLATTLRELLCATLRIAHRLTTALHAAVFIVGEDDGSMLYVAFPQDEHGNTIENSLETDRIQQVGPGIIGHVISSGEHVMVSNAADDLRFDASFDRAPGYVADSLVCAPVMDIQGQPIAAVQLCNKVRDRRQQIRVPEDFEKIDLRVVCILCSVLGPALERQLMLDRDF</sequence>
<evidence type="ECO:0000256" key="1">
    <source>
        <dbReference type="SAM" id="MobiDB-lite"/>
    </source>
</evidence>
<feature type="compositionally biased region" description="Pro residues" evidence="1">
    <location>
        <begin position="125"/>
        <end position="149"/>
    </location>
</feature>
<dbReference type="SMART" id="SM00065">
    <property type="entry name" value="GAF"/>
    <property type="match status" value="1"/>
</dbReference>
<feature type="region of interest" description="Disordered" evidence="1">
    <location>
        <begin position="166"/>
        <end position="193"/>
    </location>
</feature>
<organism evidence="3 4">
    <name type="scientific">Prymnesium parvum</name>
    <name type="common">Toxic golden alga</name>
    <dbReference type="NCBI Taxonomy" id="97485"/>
    <lineage>
        <taxon>Eukaryota</taxon>
        <taxon>Haptista</taxon>
        <taxon>Haptophyta</taxon>
        <taxon>Prymnesiophyceae</taxon>
        <taxon>Prymnesiales</taxon>
        <taxon>Prymnesiaceae</taxon>
        <taxon>Prymnesium</taxon>
    </lineage>
</organism>
<dbReference type="Proteomes" id="UP001515480">
    <property type="component" value="Unassembled WGS sequence"/>
</dbReference>
<feature type="compositionally biased region" description="Pro residues" evidence="1">
    <location>
        <begin position="166"/>
        <end position="176"/>
    </location>
</feature>
<feature type="region of interest" description="Disordered" evidence="1">
    <location>
        <begin position="1389"/>
        <end position="1434"/>
    </location>
</feature>
<proteinExistence type="predicted"/>
<keyword evidence="4" id="KW-1185">Reference proteome</keyword>
<feature type="domain" description="GAF" evidence="2">
    <location>
        <begin position="2048"/>
        <end position="2212"/>
    </location>
</feature>
<reference evidence="3 4" key="1">
    <citation type="journal article" date="2024" name="Science">
        <title>Giant polyketide synthase enzymes in the biosynthesis of giant marine polyether toxins.</title>
        <authorList>
            <person name="Fallon T.R."/>
            <person name="Shende V.V."/>
            <person name="Wierzbicki I.H."/>
            <person name="Pendleton A.L."/>
            <person name="Watervoot N.F."/>
            <person name="Auber R.P."/>
            <person name="Gonzalez D.J."/>
            <person name="Wisecaver J.H."/>
            <person name="Moore B.S."/>
        </authorList>
    </citation>
    <scope>NUCLEOTIDE SEQUENCE [LARGE SCALE GENOMIC DNA]</scope>
    <source>
        <strain evidence="3 4">12B1</strain>
    </source>
</reference>
<name>A0AB34IMN2_PRYPA</name>
<feature type="compositionally biased region" description="Pro residues" evidence="1">
    <location>
        <begin position="91"/>
        <end position="117"/>
    </location>
</feature>
<accession>A0AB34IMN2</accession>
<evidence type="ECO:0000313" key="3">
    <source>
        <dbReference type="EMBL" id="KAL1500233.1"/>
    </source>
</evidence>
<dbReference type="SUPFAM" id="SSF55781">
    <property type="entry name" value="GAF domain-like"/>
    <property type="match status" value="2"/>
</dbReference>
<dbReference type="EMBL" id="JBGBPQ010000023">
    <property type="protein sequence ID" value="KAL1500233.1"/>
    <property type="molecule type" value="Genomic_DNA"/>
</dbReference>
<evidence type="ECO:0000313" key="4">
    <source>
        <dbReference type="Proteomes" id="UP001515480"/>
    </source>
</evidence>
<feature type="compositionally biased region" description="Basic and acidic residues" evidence="1">
    <location>
        <begin position="1400"/>
        <end position="1409"/>
    </location>
</feature>
<dbReference type="InterPro" id="IPR003018">
    <property type="entry name" value="GAF"/>
</dbReference>
<feature type="region of interest" description="Disordered" evidence="1">
    <location>
        <begin position="22"/>
        <end position="149"/>
    </location>
</feature>